<proteinExistence type="predicted"/>
<protein>
    <submittedName>
        <fullName evidence="1">Uncharacterized protein</fullName>
    </submittedName>
</protein>
<dbReference type="EMBL" id="JTHE02000003">
    <property type="protein sequence ID" value="NEV67388.1"/>
    <property type="molecule type" value="Genomic_DNA"/>
</dbReference>
<name>A0A0C1YFF5_9CYAN</name>
<organism evidence="1">
    <name type="scientific">Lyngbya confervoides BDU141951</name>
    <dbReference type="NCBI Taxonomy" id="1574623"/>
    <lineage>
        <taxon>Bacteria</taxon>
        <taxon>Bacillati</taxon>
        <taxon>Cyanobacteriota</taxon>
        <taxon>Cyanophyceae</taxon>
        <taxon>Oscillatoriophycideae</taxon>
        <taxon>Oscillatoriales</taxon>
        <taxon>Microcoleaceae</taxon>
        <taxon>Lyngbya</taxon>
    </lineage>
</organism>
<reference evidence="1" key="1">
    <citation type="submission" date="2014-11" db="EMBL/GenBank/DDBJ databases">
        <authorList>
            <person name="Malar M.C."/>
            <person name="Sen D."/>
            <person name="Tripathy S."/>
        </authorList>
    </citation>
    <scope>NUCLEOTIDE SEQUENCE</scope>
    <source>
        <strain evidence="1">BDU141951</strain>
    </source>
</reference>
<evidence type="ECO:0000313" key="1">
    <source>
        <dbReference type="EMBL" id="NEV67388.1"/>
    </source>
</evidence>
<accession>A0A0C1YFF5</accession>
<dbReference type="AlphaFoldDB" id="A0A0C1YFF5"/>
<reference evidence="1" key="2">
    <citation type="journal article" date="2015" name="Genome Announc.">
        <title>Draft Genome Sequence of Filamentous Marine Cyanobacterium Lyngbya confervoides Strain BDU141951.</title>
        <authorList>
            <person name="Chandrababunaidu M.M."/>
            <person name="Sen D."/>
            <person name="Tripathy S."/>
        </authorList>
    </citation>
    <scope>NUCLEOTIDE SEQUENCE</scope>
    <source>
        <strain evidence="1">BDU141951</strain>
    </source>
</reference>
<reference evidence="1" key="3">
    <citation type="submission" date="2020-02" db="EMBL/GenBank/DDBJ databases">
        <authorList>
            <person name="Sarangi A.N."/>
            <person name="Ghosh S."/>
            <person name="Mukherjee M."/>
            <person name="Tripathy S."/>
        </authorList>
    </citation>
    <scope>NUCLEOTIDE SEQUENCE</scope>
    <source>
        <strain evidence="1">BDU141951</strain>
    </source>
</reference>
<gene>
    <name evidence="1" type="ORF">QQ91_009700</name>
</gene>
<comment type="caution">
    <text evidence="1">The sequence shown here is derived from an EMBL/GenBank/DDBJ whole genome shotgun (WGS) entry which is preliminary data.</text>
</comment>
<sequence>MTQTIINLTIPVIQRKVEAALEDVPSKSVPMTETTHRLQEKLVAYVVSRMPTYYVTAERHRLCALDNPISCFSQAQQAEMDHLIYEGLQHLIARRSSWEVKAQTATGGFESSPSHWFG</sequence>